<dbReference type="AlphaFoldDB" id="A0A3N4IDW3"/>
<accession>A0A3N4IDW3</accession>
<evidence type="ECO:0008006" key="4">
    <source>
        <dbReference type="Google" id="ProtNLM"/>
    </source>
</evidence>
<evidence type="ECO:0000256" key="1">
    <source>
        <dbReference type="SAM" id="MobiDB-lite"/>
    </source>
</evidence>
<organism evidence="2 3">
    <name type="scientific">Ascobolus immersus RN42</name>
    <dbReference type="NCBI Taxonomy" id="1160509"/>
    <lineage>
        <taxon>Eukaryota</taxon>
        <taxon>Fungi</taxon>
        <taxon>Dikarya</taxon>
        <taxon>Ascomycota</taxon>
        <taxon>Pezizomycotina</taxon>
        <taxon>Pezizomycetes</taxon>
        <taxon>Pezizales</taxon>
        <taxon>Ascobolaceae</taxon>
        <taxon>Ascobolus</taxon>
    </lineage>
</organism>
<dbReference type="InterPro" id="IPR052953">
    <property type="entry name" value="Ser-rich/MCO-related"/>
</dbReference>
<evidence type="ECO:0000313" key="2">
    <source>
        <dbReference type="EMBL" id="RPA79904.1"/>
    </source>
</evidence>
<feature type="region of interest" description="Disordered" evidence="1">
    <location>
        <begin position="1"/>
        <end position="21"/>
    </location>
</feature>
<dbReference type="OrthoDB" id="1921208at2759"/>
<gene>
    <name evidence="2" type="ORF">BJ508DRAFT_210729</name>
</gene>
<evidence type="ECO:0000313" key="3">
    <source>
        <dbReference type="Proteomes" id="UP000275078"/>
    </source>
</evidence>
<reference evidence="2 3" key="1">
    <citation type="journal article" date="2018" name="Nat. Ecol. Evol.">
        <title>Pezizomycetes genomes reveal the molecular basis of ectomycorrhizal truffle lifestyle.</title>
        <authorList>
            <person name="Murat C."/>
            <person name="Payen T."/>
            <person name="Noel B."/>
            <person name="Kuo A."/>
            <person name="Morin E."/>
            <person name="Chen J."/>
            <person name="Kohler A."/>
            <person name="Krizsan K."/>
            <person name="Balestrini R."/>
            <person name="Da Silva C."/>
            <person name="Montanini B."/>
            <person name="Hainaut M."/>
            <person name="Levati E."/>
            <person name="Barry K.W."/>
            <person name="Belfiori B."/>
            <person name="Cichocki N."/>
            <person name="Clum A."/>
            <person name="Dockter R.B."/>
            <person name="Fauchery L."/>
            <person name="Guy J."/>
            <person name="Iotti M."/>
            <person name="Le Tacon F."/>
            <person name="Lindquist E.A."/>
            <person name="Lipzen A."/>
            <person name="Malagnac F."/>
            <person name="Mello A."/>
            <person name="Molinier V."/>
            <person name="Miyauchi S."/>
            <person name="Poulain J."/>
            <person name="Riccioni C."/>
            <person name="Rubini A."/>
            <person name="Sitrit Y."/>
            <person name="Splivallo R."/>
            <person name="Traeger S."/>
            <person name="Wang M."/>
            <person name="Zifcakova L."/>
            <person name="Wipf D."/>
            <person name="Zambonelli A."/>
            <person name="Paolocci F."/>
            <person name="Nowrousian M."/>
            <person name="Ottonello S."/>
            <person name="Baldrian P."/>
            <person name="Spatafora J.W."/>
            <person name="Henrissat B."/>
            <person name="Nagy L.G."/>
            <person name="Aury J.M."/>
            <person name="Wincker P."/>
            <person name="Grigoriev I.V."/>
            <person name="Bonfante P."/>
            <person name="Martin F.M."/>
        </authorList>
    </citation>
    <scope>NUCLEOTIDE SEQUENCE [LARGE SCALE GENOMIC DNA]</scope>
    <source>
        <strain evidence="2 3">RN42</strain>
    </source>
</reference>
<dbReference type="Gene3D" id="2.60.40.420">
    <property type="entry name" value="Cupredoxins - blue copper proteins"/>
    <property type="match status" value="1"/>
</dbReference>
<dbReference type="STRING" id="1160509.A0A3N4IDW3"/>
<proteinExistence type="predicted"/>
<dbReference type="CDD" id="cd00920">
    <property type="entry name" value="Cupredoxin"/>
    <property type="match status" value="1"/>
</dbReference>
<name>A0A3N4IDW3_ASCIM</name>
<sequence>MPAPPAVHTTVQAPAHSAAPEVAAPPVHATSVKWEASMVAPAAGPATHTVIVGGDAGLVYTPEHIQAEIGDLVHFVFHKQNHSVTQSTFDNPCVKKADSQFDSGLLPNPNNTVVPAPTWQYTVTAKEPTWWYCKQRTGSHCGKGMVFAINPTAEKTFNTFKEVAIKINGTNTATPAAPPAATAPSTTVTLDAGAGDKAPAPTSAPPATNIASPPAVATMPAIAPGWNAGAGGACNCACFCGTAAFPAAGQGVGAFGGLSGQLPSPWQPETKGGKARRAIAMKA</sequence>
<feature type="region of interest" description="Disordered" evidence="1">
    <location>
        <begin position="192"/>
        <end position="211"/>
    </location>
</feature>
<protein>
    <recommendedName>
        <fullName evidence="4">Cupredoxin</fullName>
    </recommendedName>
</protein>
<dbReference type="SUPFAM" id="SSF49503">
    <property type="entry name" value="Cupredoxins"/>
    <property type="match status" value="1"/>
</dbReference>
<dbReference type="EMBL" id="ML119694">
    <property type="protein sequence ID" value="RPA79904.1"/>
    <property type="molecule type" value="Genomic_DNA"/>
</dbReference>
<feature type="compositionally biased region" description="Low complexity" evidence="1">
    <location>
        <begin position="198"/>
        <end position="211"/>
    </location>
</feature>
<dbReference type="Proteomes" id="UP000275078">
    <property type="component" value="Unassembled WGS sequence"/>
</dbReference>
<dbReference type="PANTHER" id="PTHR34883:SF4">
    <property type="entry name" value="CUPREDOXIN"/>
    <property type="match status" value="1"/>
</dbReference>
<dbReference type="InterPro" id="IPR008972">
    <property type="entry name" value="Cupredoxin"/>
</dbReference>
<dbReference type="PANTHER" id="PTHR34883">
    <property type="entry name" value="SERINE-RICH PROTEIN, PUTATIVE-RELATED-RELATED"/>
    <property type="match status" value="1"/>
</dbReference>
<keyword evidence="3" id="KW-1185">Reference proteome</keyword>